<accession>A0A9D1J380</accession>
<name>A0A9D1J380_9FIRM</name>
<protein>
    <recommendedName>
        <fullName evidence="4">Collagen-like protein</fullName>
    </recommendedName>
</protein>
<dbReference type="InterPro" id="IPR008979">
    <property type="entry name" value="Galactose-bd-like_sf"/>
</dbReference>
<reference evidence="2" key="2">
    <citation type="journal article" date="2021" name="PeerJ">
        <title>Extensive microbial diversity within the chicken gut microbiome revealed by metagenomics and culture.</title>
        <authorList>
            <person name="Gilroy R."/>
            <person name="Ravi A."/>
            <person name="Getino M."/>
            <person name="Pursley I."/>
            <person name="Horton D.L."/>
            <person name="Alikhan N.F."/>
            <person name="Baker D."/>
            <person name="Gharbi K."/>
            <person name="Hall N."/>
            <person name="Watson M."/>
            <person name="Adriaenssens E.M."/>
            <person name="Foster-Nyarko E."/>
            <person name="Jarju S."/>
            <person name="Secka A."/>
            <person name="Antonio M."/>
            <person name="Oren A."/>
            <person name="Chaudhuri R.R."/>
            <person name="La Ragione R."/>
            <person name="Hildebrand F."/>
            <person name="Pallen M.J."/>
        </authorList>
    </citation>
    <scope>NUCLEOTIDE SEQUENCE</scope>
    <source>
        <strain evidence="2">CHK184-20233</strain>
    </source>
</reference>
<dbReference type="SUPFAM" id="SSF49785">
    <property type="entry name" value="Galactose-binding domain-like"/>
    <property type="match status" value="1"/>
</dbReference>
<reference evidence="2" key="1">
    <citation type="submission" date="2020-10" db="EMBL/GenBank/DDBJ databases">
        <authorList>
            <person name="Gilroy R."/>
        </authorList>
    </citation>
    <scope>NUCLEOTIDE SEQUENCE</scope>
    <source>
        <strain evidence="2">CHK184-20233</strain>
    </source>
</reference>
<comment type="caution">
    <text evidence="2">The sequence shown here is derived from an EMBL/GenBank/DDBJ whole genome shotgun (WGS) entry which is preliminary data.</text>
</comment>
<organism evidence="2 3">
    <name type="scientific">Candidatus Onthousia excrementipullorum</name>
    <dbReference type="NCBI Taxonomy" id="2840884"/>
    <lineage>
        <taxon>Bacteria</taxon>
        <taxon>Bacillati</taxon>
        <taxon>Bacillota</taxon>
        <taxon>Bacilli</taxon>
        <taxon>Candidatus Onthousia</taxon>
    </lineage>
</organism>
<proteinExistence type="predicted"/>
<evidence type="ECO:0000313" key="3">
    <source>
        <dbReference type="Proteomes" id="UP000824232"/>
    </source>
</evidence>
<dbReference type="AlphaFoldDB" id="A0A9D1J380"/>
<dbReference type="EMBL" id="DVHC01000026">
    <property type="protein sequence ID" value="HIR58869.1"/>
    <property type="molecule type" value="Genomic_DNA"/>
</dbReference>
<sequence>MIFNNENKDYKDNKDNCLCEVVKCLAKNCTGPTGPTGATGIQGPTGATGATGPTGTTGATGPTGPAGNCTCSCVSRGELVVNGGMENVIDEKPTGWLFTNPDNITSENSQGRVHSGNWSVNIEDDATISQVINNIEPGCFYELSFFARGEGDQVSLNVNVIFITNSGDILGGNIMIREQDITNSNRDFAYYRLITSQAPAGTTGIRIEFIVNANGNQSLDLDDVSLTSL</sequence>
<evidence type="ECO:0000313" key="2">
    <source>
        <dbReference type="EMBL" id="HIR58869.1"/>
    </source>
</evidence>
<gene>
    <name evidence="2" type="ORF">IAB38_02355</name>
</gene>
<dbReference type="InterPro" id="IPR008160">
    <property type="entry name" value="Collagen"/>
</dbReference>
<dbReference type="Gene3D" id="2.60.120.260">
    <property type="entry name" value="Galactose-binding domain-like"/>
    <property type="match status" value="1"/>
</dbReference>
<evidence type="ECO:0000256" key="1">
    <source>
        <dbReference type="SAM" id="MobiDB-lite"/>
    </source>
</evidence>
<evidence type="ECO:0008006" key="4">
    <source>
        <dbReference type="Google" id="ProtNLM"/>
    </source>
</evidence>
<dbReference type="Proteomes" id="UP000824232">
    <property type="component" value="Unassembled WGS sequence"/>
</dbReference>
<dbReference type="Pfam" id="PF01391">
    <property type="entry name" value="Collagen"/>
    <property type="match status" value="1"/>
</dbReference>
<feature type="region of interest" description="Disordered" evidence="1">
    <location>
        <begin position="35"/>
        <end position="61"/>
    </location>
</feature>